<feature type="region of interest" description="Disordered" evidence="1">
    <location>
        <begin position="470"/>
        <end position="514"/>
    </location>
</feature>
<feature type="compositionally biased region" description="Basic and acidic residues" evidence="1">
    <location>
        <begin position="243"/>
        <end position="254"/>
    </location>
</feature>
<comment type="caution">
    <text evidence="2">The sequence shown here is derived from an EMBL/GenBank/DDBJ whole genome shotgun (WGS) entry which is preliminary data.</text>
</comment>
<dbReference type="CDD" id="cd00303">
    <property type="entry name" value="retropepsin_like"/>
    <property type="match status" value="1"/>
</dbReference>
<protein>
    <submittedName>
        <fullName evidence="2">Unnamed protein product</fullName>
    </submittedName>
</protein>
<feature type="region of interest" description="Disordered" evidence="1">
    <location>
        <begin position="243"/>
        <end position="265"/>
    </location>
</feature>
<name>A0A9W6XVG2_9STRA</name>
<sequence>MLRTLSPTEQHGVALGFIMNEQREVAARATVSTPSTPRVASLKLHVNSYAGREGEPLLRWLVEVDTAITARRIVERVPAVEGCVRHVMSWRTSKGLGFLDLQQGKHDVHTYAQRARYLVSNIVTNTIDEATKVVTFMKGLSDGPVKTYLFRAYPSTLEAAITLAMQEGFSLRQAKLHANVPRQMPRPIVKPTGGPEPMDLSSVAATGSQQRRGSTNDHCFRWGNYGHYARECTASVPVAKGRRDDKGIATDNKKTKTTSRPPAGDAVERVDIGHAVPRAAAHSECPSHCKKQDGKPNLVILKVNSTRERSHHALVDCGASNNFVRLQSLARLGFAEIELPRCRFEVRLATGVVVRTKKRIVRVRFSHRDMKFVDKFIVLDLDDKFDSDGLVGAAHARRGACDPPTDAEQAAATSDLSARALATESATKERCEPNQKPQIRSDLRDLQSAKRDAVESTVIDTQVEHEVPVTEGSELDASAPGSDAIGPNINGHSRIRRRGNRSVSAPGADAASRAGGCKRSARKMLACVQPGFTTKQYAIKSVLIGCGRGLIPPAPKERLVHGRAGIRQYAPNLVPHQKRTAQARQAAQVSVRGRDVARSVCRADTATGDNRRDPEWLDAYGYCSSVLEAGAGEPSDASPHFQL</sequence>
<dbReference type="Gene3D" id="2.40.70.10">
    <property type="entry name" value="Acid Proteases"/>
    <property type="match status" value="1"/>
</dbReference>
<dbReference type="EMBL" id="BSXT01001985">
    <property type="protein sequence ID" value="GMF46576.1"/>
    <property type="molecule type" value="Genomic_DNA"/>
</dbReference>
<evidence type="ECO:0000313" key="3">
    <source>
        <dbReference type="Proteomes" id="UP001165121"/>
    </source>
</evidence>
<proteinExistence type="predicted"/>
<organism evidence="2 3">
    <name type="scientific">Phytophthora fragariaefolia</name>
    <dbReference type="NCBI Taxonomy" id="1490495"/>
    <lineage>
        <taxon>Eukaryota</taxon>
        <taxon>Sar</taxon>
        <taxon>Stramenopiles</taxon>
        <taxon>Oomycota</taxon>
        <taxon>Peronosporomycetes</taxon>
        <taxon>Peronosporales</taxon>
        <taxon>Peronosporaceae</taxon>
        <taxon>Phytophthora</taxon>
    </lineage>
</organism>
<feature type="region of interest" description="Disordered" evidence="1">
    <location>
        <begin position="184"/>
        <end position="215"/>
    </location>
</feature>
<dbReference type="InterPro" id="IPR021109">
    <property type="entry name" value="Peptidase_aspartic_dom_sf"/>
</dbReference>
<feature type="compositionally biased region" description="Polar residues" evidence="1">
    <location>
        <begin position="203"/>
        <end position="213"/>
    </location>
</feature>
<keyword evidence="3" id="KW-1185">Reference proteome</keyword>
<evidence type="ECO:0000256" key="1">
    <source>
        <dbReference type="SAM" id="MobiDB-lite"/>
    </source>
</evidence>
<gene>
    <name evidence="2" type="ORF">Pfra01_001719500</name>
</gene>
<dbReference type="OrthoDB" id="427960at2759"/>
<reference evidence="2" key="1">
    <citation type="submission" date="2023-04" db="EMBL/GenBank/DDBJ databases">
        <title>Phytophthora fragariaefolia NBRC 109709.</title>
        <authorList>
            <person name="Ichikawa N."/>
            <person name="Sato H."/>
            <person name="Tonouchi N."/>
        </authorList>
    </citation>
    <scope>NUCLEOTIDE SEQUENCE</scope>
    <source>
        <strain evidence="2">NBRC 109709</strain>
    </source>
</reference>
<feature type="compositionally biased region" description="Basic and acidic residues" evidence="1">
    <location>
        <begin position="426"/>
        <end position="446"/>
    </location>
</feature>
<dbReference type="Proteomes" id="UP001165121">
    <property type="component" value="Unassembled WGS sequence"/>
</dbReference>
<dbReference type="AlphaFoldDB" id="A0A9W6XVG2"/>
<accession>A0A9W6XVG2</accession>
<feature type="region of interest" description="Disordered" evidence="1">
    <location>
        <begin position="424"/>
        <end position="446"/>
    </location>
</feature>
<evidence type="ECO:0000313" key="2">
    <source>
        <dbReference type="EMBL" id="GMF46576.1"/>
    </source>
</evidence>